<reference evidence="12 13" key="2">
    <citation type="submission" date="2018-11" db="EMBL/GenBank/DDBJ databases">
        <authorList>
            <consortium name="Pathogen Informatics"/>
        </authorList>
    </citation>
    <scope>NUCLEOTIDE SEQUENCE [LARGE SCALE GENOMIC DNA]</scope>
</reference>
<dbReference type="PROSITE" id="PS50290">
    <property type="entry name" value="PI3_4_KINASE_3"/>
    <property type="match status" value="1"/>
</dbReference>
<dbReference type="InterPro" id="IPR000403">
    <property type="entry name" value="PI3/4_kinase_cat_dom"/>
</dbReference>
<evidence type="ECO:0000256" key="1">
    <source>
        <dbReference type="ARBA" id="ARBA00004236"/>
    </source>
</evidence>
<dbReference type="GO" id="GO:0005802">
    <property type="term" value="C:trans-Golgi network"/>
    <property type="evidence" value="ECO:0007669"/>
    <property type="project" value="TreeGrafter"/>
</dbReference>
<keyword evidence="7 9" id="KW-0067">ATP-binding</keyword>
<accession>A0A0R3TPU0</accession>
<dbReference type="GO" id="GO:0005886">
    <property type="term" value="C:plasma membrane"/>
    <property type="evidence" value="ECO:0007669"/>
    <property type="project" value="UniProtKB-SubCell"/>
</dbReference>
<feature type="domain" description="PI3K/PI4K catalytic" evidence="11">
    <location>
        <begin position="85"/>
        <end position="402"/>
    </location>
</feature>
<evidence type="ECO:0000256" key="10">
    <source>
        <dbReference type="SAM" id="MobiDB-lite"/>
    </source>
</evidence>
<dbReference type="Proteomes" id="UP000278807">
    <property type="component" value="Unassembled WGS sequence"/>
</dbReference>
<evidence type="ECO:0000256" key="4">
    <source>
        <dbReference type="ARBA" id="ARBA00022679"/>
    </source>
</evidence>
<reference evidence="14" key="1">
    <citation type="submission" date="2017-02" db="UniProtKB">
        <authorList>
            <consortium name="WormBaseParasite"/>
        </authorList>
    </citation>
    <scope>IDENTIFICATION</scope>
</reference>
<evidence type="ECO:0000256" key="8">
    <source>
        <dbReference type="ARBA" id="ARBA00023136"/>
    </source>
</evidence>
<proteinExistence type="inferred from homology"/>
<dbReference type="PANTHER" id="PTHR12865:SF1">
    <property type="entry name" value="PHOSPHATIDYLINOSITOL 4-KINASE TYPE 2"/>
    <property type="match status" value="1"/>
</dbReference>
<protein>
    <recommendedName>
        <fullName evidence="9">Phosphatidylinositol 4-kinase type 2</fullName>
        <ecNumber evidence="9">2.7.1.67</ecNumber>
    </recommendedName>
</protein>
<comment type="catalytic activity">
    <reaction evidence="9">
        <text>a 1,2-diacyl-sn-glycero-3-phospho-(1D-myo-inositol) + ATP = a 1,2-diacyl-sn-glycero-3-phospho-(1D-myo-inositol 4-phosphate) + ADP + H(+)</text>
        <dbReference type="Rhea" id="RHEA:19877"/>
        <dbReference type="ChEBI" id="CHEBI:15378"/>
        <dbReference type="ChEBI" id="CHEBI:30616"/>
        <dbReference type="ChEBI" id="CHEBI:57880"/>
        <dbReference type="ChEBI" id="CHEBI:58178"/>
        <dbReference type="ChEBI" id="CHEBI:456216"/>
        <dbReference type="EC" id="2.7.1.67"/>
    </reaction>
</comment>
<dbReference type="WBParaSite" id="HNAJ_0000951201-mRNA-1">
    <property type="protein sequence ID" value="HNAJ_0000951201-mRNA-1"/>
    <property type="gene ID" value="HNAJ_0000951201"/>
</dbReference>
<keyword evidence="8 9" id="KW-0472">Membrane</keyword>
<keyword evidence="3" id="KW-1003">Cell membrane</keyword>
<keyword evidence="6 9" id="KW-0418">Kinase</keyword>
<dbReference type="GO" id="GO:0007030">
    <property type="term" value="P:Golgi organization"/>
    <property type="evidence" value="ECO:0007669"/>
    <property type="project" value="TreeGrafter"/>
</dbReference>
<evidence type="ECO:0000256" key="2">
    <source>
        <dbReference type="ARBA" id="ARBA00008941"/>
    </source>
</evidence>
<feature type="region of interest" description="Disordered" evidence="10">
    <location>
        <begin position="425"/>
        <end position="462"/>
    </location>
</feature>
<keyword evidence="13" id="KW-1185">Reference proteome</keyword>
<dbReference type="GO" id="GO:0005524">
    <property type="term" value="F:ATP binding"/>
    <property type="evidence" value="ECO:0007669"/>
    <property type="project" value="UniProtKB-UniRule"/>
</dbReference>
<keyword evidence="4 9" id="KW-0808">Transferase</keyword>
<evidence type="ECO:0000256" key="3">
    <source>
        <dbReference type="ARBA" id="ARBA00022475"/>
    </source>
</evidence>
<name>A0A0R3TPU0_RODNA</name>
<dbReference type="GO" id="GO:0005765">
    <property type="term" value="C:lysosomal membrane"/>
    <property type="evidence" value="ECO:0007669"/>
    <property type="project" value="TreeGrafter"/>
</dbReference>
<evidence type="ECO:0000256" key="6">
    <source>
        <dbReference type="ARBA" id="ARBA00022777"/>
    </source>
</evidence>
<gene>
    <name evidence="12" type="ORF">HNAJ_LOCUS9507</name>
</gene>
<evidence type="ECO:0000259" key="11">
    <source>
        <dbReference type="PROSITE" id="PS50290"/>
    </source>
</evidence>
<dbReference type="GO" id="GO:0007032">
    <property type="term" value="P:endosome organization"/>
    <property type="evidence" value="ECO:0007669"/>
    <property type="project" value="TreeGrafter"/>
</dbReference>
<comment type="subcellular location">
    <subcellularLocation>
        <location evidence="1">Cell membrane</location>
    </subcellularLocation>
    <subcellularLocation>
        <location evidence="9">Membrane</location>
        <topology evidence="9">Peripheral membrane protein</topology>
    </subcellularLocation>
</comment>
<dbReference type="AlphaFoldDB" id="A0A0R3TPU0"/>
<evidence type="ECO:0000313" key="14">
    <source>
        <dbReference type="WBParaSite" id="HNAJ_0000951201-mRNA-1"/>
    </source>
</evidence>
<dbReference type="InterPro" id="IPR039756">
    <property type="entry name" value="Lsb6/PI4K2"/>
</dbReference>
<sequence length="474" mass="53962">MPIASPFFISQGDDLFKHTRFVDALATQSDNNWIKMTDMADAERTPLLNDVQDFGYTPGFPSDDSVANAKFNEVLQEAIEAINCNIFPERIYQGSSGSYFVKNRNGDKIAVFKPKDEEPYGKLNPKWTKWMHKLCCPCFFGRSCLVPNQGYLSEVAASLVDERMGLNIVPTTKVVKLASKTFNYGAAARAASTTKQRVADRFPDLGRHFHRLGLPPKVGSFQLFASGCQDAYYWLNRFNAEPLPEEAQTNLQLQFEKLVVLDYIIRNTDRGNDNWLIRYEKPEEPEVAQSLQESVRLFTFLISASPPCFVHPFYWAWLPMAKIPFSESICEHVLPRISDAHLVNELVRDLYKLFKTDPGFDRRTFEKQMAVMRGQMLNLQRALRERKTPLELVQTPVVAVEREKRSITQRIREVARDLLPPNARVGRLVSSGSEPEDGDDLASPLGGEDEFDGPASLGGHFTARYPRRPFFTRF</sequence>
<dbReference type="EC" id="2.7.1.67" evidence="9"/>
<dbReference type="EMBL" id="UZAE01012635">
    <property type="protein sequence ID" value="VDO06033.1"/>
    <property type="molecule type" value="Genomic_DNA"/>
</dbReference>
<evidence type="ECO:0000256" key="5">
    <source>
        <dbReference type="ARBA" id="ARBA00022741"/>
    </source>
</evidence>
<evidence type="ECO:0000313" key="13">
    <source>
        <dbReference type="Proteomes" id="UP000278807"/>
    </source>
</evidence>
<comment type="similarity">
    <text evidence="2 9">Belongs to the PI3/PI4-kinase family. Type II PI4K subfamily.</text>
</comment>
<evidence type="ECO:0000256" key="9">
    <source>
        <dbReference type="RuleBase" id="RU367084"/>
    </source>
</evidence>
<evidence type="ECO:0000313" key="12">
    <source>
        <dbReference type="EMBL" id="VDO06033.1"/>
    </source>
</evidence>
<keyword evidence="5 9" id="KW-0547">Nucleotide-binding</keyword>
<organism evidence="14">
    <name type="scientific">Rodentolepis nana</name>
    <name type="common">Dwarf tapeworm</name>
    <name type="synonym">Hymenolepis nana</name>
    <dbReference type="NCBI Taxonomy" id="102285"/>
    <lineage>
        <taxon>Eukaryota</taxon>
        <taxon>Metazoa</taxon>
        <taxon>Spiralia</taxon>
        <taxon>Lophotrochozoa</taxon>
        <taxon>Platyhelminthes</taxon>
        <taxon>Cestoda</taxon>
        <taxon>Eucestoda</taxon>
        <taxon>Cyclophyllidea</taxon>
        <taxon>Hymenolepididae</taxon>
        <taxon>Rodentolepis</taxon>
    </lineage>
</organism>
<evidence type="ECO:0000256" key="7">
    <source>
        <dbReference type="ARBA" id="ARBA00022840"/>
    </source>
</evidence>
<dbReference type="GO" id="GO:0004430">
    <property type="term" value="F:1-phosphatidylinositol 4-kinase activity"/>
    <property type="evidence" value="ECO:0007669"/>
    <property type="project" value="UniProtKB-UniRule"/>
</dbReference>
<dbReference type="OrthoDB" id="3349449at2759"/>
<dbReference type="Pfam" id="PF00454">
    <property type="entry name" value="PI3_PI4_kinase"/>
    <property type="match status" value="1"/>
</dbReference>
<dbReference type="GO" id="GO:0046854">
    <property type="term" value="P:phosphatidylinositol phosphate biosynthetic process"/>
    <property type="evidence" value="ECO:0007669"/>
    <property type="project" value="UniProtKB-UniRule"/>
</dbReference>
<dbReference type="PANTHER" id="PTHR12865">
    <property type="entry name" value="PHOSPHATIDYLINOSITOL 4-KINASE TYPE-II"/>
    <property type="match status" value="1"/>
</dbReference>
<dbReference type="STRING" id="102285.A0A0R3TPU0"/>
<dbReference type="GO" id="GO:0005768">
    <property type="term" value="C:endosome"/>
    <property type="evidence" value="ECO:0007669"/>
    <property type="project" value="TreeGrafter"/>
</dbReference>